<evidence type="ECO:0000313" key="9">
    <source>
        <dbReference type="Proteomes" id="UP001596023"/>
    </source>
</evidence>
<evidence type="ECO:0000256" key="5">
    <source>
        <dbReference type="ARBA" id="ARBA00023237"/>
    </source>
</evidence>
<dbReference type="InterPro" id="IPR012944">
    <property type="entry name" value="SusD_RagB_dom"/>
</dbReference>
<evidence type="ECO:0000313" key="8">
    <source>
        <dbReference type="EMBL" id="MFC4676561.1"/>
    </source>
</evidence>
<dbReference type="Proteomes" id="UP001596023">
    <property type="component" value="Unassembled WGS sequence"/>
</dbReference>
<evidence type="ECO:0000256" key="4">
    <source>
        <dbReference type="ARBA" id="ARBA00023136"/>
    </source>
</evidence>
<evidence type="ECO:0000256" key="2">
    <source>
        <dbReference type="ARBA" id="ARBA00006275"/>
    </source>
</evidence>
<gene>
    <name evidence="8" type="ORF">ACFO6W_23040</name>
</gene>
<proteinExistence type="inferred from homology"/>
<keyword evidence="5" id="KW-0998">Cell outer membrane</keyword>
<accession>A0ABV9L3Z5</accession>
<comment type="caution">
    <text evidence="8">The sequence shown here is derived from an EMBL/GenBank/DDBJ whole genome shotgun (WGS) entry which is preliminary data.</text>
</comment>
<dbReference type="RefSeq" id="WP_380000925.1">
    <property type="nucleotide sequence ID" value="NZ_JBHSGN010000144.1"/>
</dbReference>
<name>A0ABV9L3Z5_9BACT</name>
<evidence type="ECO:0000259" key="7">
    <source>
        <dbReference type="Pfam" id="PF14322"/>
    </source>
</evidence>
<dbReference type="Pfam" id="PF14322">
    <property type="entry name" value="SusD-like_3"/>
    <property type="match status" value="1"/>
</dbReference>
<dbReference type="EMBL" id="JBHSGN010000144">
    <property type="protein sequence ID" value="MFC4676561.1"/>
    <property type="molecule type" value="Genomic_DNA"/>
</dbReference>
<evidence type="ECO:0000256" key="1">
    <source>
        <dbReference type="ARBA" id="ARBA00004442"/>
    </source>
</evidence>
<dbReference type="InterPro" id="IPR011990">
    <property type="entry name" value="TPR-like_helical_dom_sf"/>
</dbReference>
<organism evidence="8 9">
    <name type="scientific">Dysgonomonas termitidis</name>
    <dbReference type="NCBI Taxonomy" id="1516126"/>
    <lineage>
        <taxon>Bacteria</taxon>
        <taxon>Pseudomonadati</taxon>
        <taxon>Bacteroidota</taxon>
        <taxon>Bacteroidia</taxon>
        <taxon>Bacteroidales</taxon>
        <taxon>Dysgonomonadaceae</taxon>
        <taxon>Dysgonomonas</taxon>
    </lineage>
</organism>
<dbReference type="SUPFAM" id="SSF48452">
    <property type="entry name" value="TPR-like"/>
    <property type="match status" value="1"/>
</dbReference>
<comment type="similarity">
    <text evidence="2">Belongs to the SusD family.</text>
</comment>
<reference evidence="9" key="1">
    <citation type="journal article" date="2019" name="Int. J. Syst. Evol. Microbiol.">
        <title>The Global Catalogue of Microorganisms (GCM) 10K type strain sequencing project: providing services to taxonomists for standard genome sequencing and annotation.</title>
        <authorList>
            <consortium name="The Broad Institute Genomics Platform"/>
            <consortium name="The Broad Institute Genome Sequencing Center for Infectious Disease"/>
            <person name="Wu L."/>
            <person name="Ma J."/>
        </authorList>
    </citation>
    <scope>NUCLEOTIDE SEQUENCE [LARGE SCALE GENOMIC DNA]</scope>
    <source>
        <strain evidence="9">CCUG 66188</strain>
    </source>
</reference>
<sequence>MKRIIYFISIVTILSLVSCDDFLDTKSYNEKELTNFPETVDDINQMLTGAYASMNVDILSGFYLAELASDDRFGGGGEGDKFMHAIDRLMNVGTDMCGGLWWGRYRGIQRVNLLFENIDRVKAWKNEQQKNQIIGEALYLRAMFYFELAQVYGEVPLMLTTEALNLPKSPANEVYAQIASDLKNAIGMMGTDKYNPEMAGHATKWSAEALMARVFLFYTGYYKKDALSLVEGGSVTKAEVINWLNDCIENSGHGLIIDNTNPGNGFYNLWPYSNEYTAIDYQWAKDKKVKWVGDGNEETVFAIKFNNFGSWDQTGYTNMHATHFGIRTPNGNTSTFPFGEGYGAGTVNPQLVEYWKTAEPNDIRLWGSIIDVENDLPDFQWGADLQMEETGYVQKKYLAITAYDHTDGGSEFLTSYSPLMYNTPRAPVELASTQDLVLIRFADVLLMHSELTQTAAGINKVRDRAGLTGIGAYTLDALKKERRLELAFEGVRWYDLMRWGDAPTALARQGDVMVRNMAGDPVQMASYGGGWVARYAATGGFWPIPGTQIARSAGVLVQNEGWGTTEAEYRGW</sequence>
<dbReference type="Pfam" id="PF07980">
    <property type="entry name" value="SusD_RagB"/>
    <property type="match status" value="1"/>
</dbReference>
<keyword evidence="4" id="KW-0472">Membrane</keyword>
<keyword evidence="3" id="KW-0732">Signal</keyword>
<keyword evidence="9" id="KW-1185">Reference proteome</keyword>
<feature type="domain" description="SusD-like N-terminal" evidence="7">
    <location>
        <begin position="21"/>
        <end position="216"/>
    </location>
</feature>
<evidence type="ECO:0000259" key="6">
    <source>
        <dbReference type="Pfam" id="PF07980"/>
    </source>
</evidence>
<protein>
    <submittedName>
        <fullName evidence="8">RagB/SusD family nutrient uptake outer membrane protein</fullName>
    </submittedName>
</protein>
<dbReference type="InterPro" id="IPR033985">
    <property type="entry name" value="SusD-like_N"/>
</dbReference>
<evidence type="ECO:0000256" key="3">
    <source>
        <dbReference type="ARBA" id="ARBA00022729"/>
    </source>
</evidence>
<comment type="subcellular location">
    <subcellularLocation>
        <location evidence="1">Cell outer membrane</location>
    </subcellularLocation>
</comment>
<feature type="domain" description="RagB/SusD" evidence="6">
    <location>
        <begin position="356"/>
        <end position="562"/>
    </location>
</feature>
<dbReference type="PROSITE" id="PS51257">
    <property type="entry name" value="PROKAR_LIPOPROTEIN"/>
    <property type="match status" value="1"/>
</dbReference>
<dbReference type="Gene3D" id="1.25.40.390">
    <property type="match status" value="1"/>
</dbReference>